<proteinExistence type="inferred from homology"/>
<feature type="transmembrane region" description="Helical" evidence="9">
    <location>
        <begin position="379"/>
        <end position="399"/>
    </location>
</feature>
<dbReference type="PANTHER" id="PTHR23517">
    <property type="entry name" value="RESISTANCE PROTEIN MDTM, PUTATIVE-RELATED-RELATED"/>
    <property type="match status" value="1"/>
</dbReference>
<keyword evidence="5" id="KW-0571">Peptide transport</keyword>
<evidence type="ECO:0000256" key="8">
    <source>
        <dbReference type="RuleBase" id="RU003755"/>
    </source>
</evidence>
<organism evidence="10 11">
    <name type="scientific">Sphingomonas psychrolutea</name>
    <dbReference type="NCBI Taxonomy" id="1259676"/>
    <lineage>
        <taxon>Bacteria</taxon>
        <taxon>Pseudomonadati</taxon>
        <taxon>Pseudomonadota</taxon>
        <taxon>Alphaproteobacteria</taxon>
        <taxon>Sphingomonadales</taxon>
        <taxon>Sphingomonadaceae</taxon>
        <taxon>Sphingomonas</taxon>
    </lineage>
</organism>
<feature type="transmembrane region" description="Helical" evidence="9">
    <location>
        <begin position="493"/>
        <end position="515"/>
    </location>
</feature>
<name>A0ABQ1H2L3_9SPHN</name>
<keyword evidence="7 9" id="KW-0472">Membrane</keyword>
<dbReference type="Pfam" id="PF00854">
    <property type="entry name" value="PTR2"/>
    <property type="match status" value="2"/>
</dbReference>
<dbReference type="EMBL" id="BMDW01000020">
    <property type="protein sequence ID" value="GGA56574.1"/>
    <property type="molecule type" value="Genomic_DNA"/>
</dbReference>
<evidence type="ECO:0000256" key="5">
    <source>
        <dbReference type="ARBA" id="ARBA00022856"/>
    </source>
</evidence>
<keyword evidence="4 8" id="KW-0812">Transmembrane</keyword>
<evidence type="ECO:0000256" key="2">
    <source>
        <dbReference type="ARBA" id="ARBA00022448"/>
    </source>
</evidence>
<evidence type="ECO:0000256" key="9">
    <source>
        <dbReference type="SAM" id="Phobius"/>
    </source>
</evidence>
<feature type="transmembrane region" description="Helical" evidence="9">
    <location>
        <begin position="70"/>
        <end position="91"/>
    </location>
</feature>
<evidence type="ECO:0000256" key="3">
    <source>
        <dbReference type="ARBA" id="ARBA00022475"/>
    </source>
</evidence>
<dbReference type="Gene3D" id="1.20.1250.20">
    <property type="entry name" value="MFS general substrate transporter like domains"/>
    <property type="match status" value="2"/>
</dbReference>
<feature type="transmembrane region" description="Helical" evidence="9">
    <location>
        <begin position="233"/>
        <end position="260"/>
    </location>
</feature>
<evidence type="ECO:0000256" key="1">
    <source>
        <dbReference type="ARBA" id="ARBA00004651"/>
    </source>
</evidence>
<keyword evidence="3" id="KW-1003">Cell membrane</keyword>
<feature type="transmembrane region" description="Helical" evidence="9">
    <location>
        <begin position="309"/>
        <end position="329"/>
    </location>
</feature>
<feature type="transmembrane region" description="Helical" evidence="9">
    <location>
        <begin position="527"/>
        <end position="551"/>
    </location>
</feature>
<accession>A0ABQ1H2L3</accession>
<keyword evidence="5" id="KW-0653">Protein transport</keyword>
<dbReference type="CDD" id="cd17346">
    <property type="entry name" value="MFS_DtpA_like"/>
    <property type="match status" value="1"/>
</dbReference>
<feature type="transmembrane region" description="Helical" evidence="9">
    <location>
        <begin position="193"/>
        <end position="212"/>
    </location>
</feature>
<keyword evidence="11" id="KW-1185">Reference proteome</keyword>
<dbReference type="NCBIfam" id="TIGR00924">
    <property type="entry name" value="yjdL_sub1_fam"/>
    <property type="match status" value="1"/>
</dbReference>
<comment type="similarity">
    <text evidence="8">Belongs to the major facilitator superfamily. Proton-dependent oligopeptide transporter (POT/PTR) (TC 2.A.17) family.</text>
</comment>
<dbReference type="InterPro" id="IPR005279">
    <property type="entry name" value="Dipep/tripep_permease"/>
</dbReference>
<gene>
    <name evidence="10" type="ORF">GCM10011395_28770</name>
</gene>
<protein>
    <submittedName>
        <fullName evidence="10">Peptide ABC transporter</fullName>
    </submittedName>
</protein>
<evidence type="ECO:0000313" key="11">
    <source>
        <dbReference type="Proteomes" id="UP000618591"/>
    </source>
</evidence>
<feature type="transmembrane region" description="Helical" evidence="9">
    <location>
        <begin position="103"/>
        <end position="120"/>
    </location>
</feature>
<comment type="caution">
    <text evidence="10">The sequence shown here is derived from an EMBL/GenBank/DDBJ whole genome shotgun (WGS) entry which is preliminary data.</text>
</comment>
<dbReference type="SUPFAM" id="SSF103473">
    <property type="entry name" value="MFS general substrate transporter"/>
    <property type="match status" value="1"/>
</dbReference>
<dbReference type="Proteomes" id="UP000618591">
    <property type="component" value="Unassembled WGS sequence"/>
</dbReference>
<evidence type="ECO:0000256" key="6">
    <source>
        <dbReference type="ARBA" id="ARBA00022989"/>
    </source>
</evidence>
<evidence type="ECO:0000256" key="7">
    <source>
        <dbReference type="ARBA" id="ARBA00023136"/>
    </source>
</evidence>
<feature type="transmembrane region" description="Helical" evidence="9">
    <location>
        <begin position="45"/>
        <end position="64"/>
    </location>
</feature>
<keyword evidence="2 8" id="KW-0813">Transport</keyword>
<dbReference type="InterPro" id="IPR036259">
    <property type="entry name" value="MFS_trans_sf"/>
</dbReference>
<dbReference type="RefSeq" id="WP_188448696.1">
    <property type="nucleotide sequence ID" value="NZ_BMDW01000020.1"/>
</dbReference>
<feature type="transmembrane region" description="Helical" evidence="9">
    <location>
        <begin position="431"/>
        <end position="450"/>
    </location>
</feature>
<feature type="transmembrane region" description="Helical" evidence="9">
    <location>
        <begin position="462"/>
        <end position="481"/>
    </location>
</feature>
<keyword evidence="6 9" id="KW-1133">Transmembrane helix</keyword>
<dbReference type="InterPro" id="IPR050171">
    <property type="entry name" value="MFS_Transporters"/>
</dbReference>
<dbReference type="InterPro" id="IPR000109">
    <property type="entry name" value="POT_fam"/>
</dbReference>
<reference evidence="11" key="1">
    <citation type="journal article" date="2019" name="Int. J. Syst. Evol. Microbiol.">
        <title>The Global Catalogue of Microorganisms (GCM) 10K type strain sequencing project: providing services to taxonomists for standard genome sequencing and annotation.</title>
        <authorList>
            <consortium name="The Broad Institute Genomics Platform"/>
            <consortium name="The Broad Institute Genome Sequencing Center for Infectious Disease"/>
            <person name="Wu L."/>
            <person name="Ma J."/>
        </authorList>
    </citation>
    <scope>NUCLEOTIDE SEQUENCE [LARGE SCALE GENOMIC DNA]</scope>
    <source>
        <strain evidence="11">CGMCC 1.10106</strain>
    </source>
</reference>
<feature type="transmembrane region" description="Helical" evidence="9">
    <location>
        <begin position="571"/>
        <end position="594"/>
    </location>
</feature>
<evidence type="ECO:0000313" key="10">
    <source>
        <dbReference type="EMBL" id="GGA56574.1"/>
    </source>
</evidence>
<dbReference type="InterPro" id="IPR018456">
    <property type="entry name" value="PTR2_symporter_CS"/>
</dbReference>
<sequence>MVDTPTADTPREPDISHVNPAAGETWFGHPRQLARLFSTEAMERFGYYGMRALLTLYLAQHFLFSDTTTTGIYGGFTALVYLTPLIGGLMADRFLGSKRSVKFGAILMSLGYLTLCLGGGEAARPFATIDGQRYEVTVQGTGSARQQFVRDGGQQLLIKGNDDKTVSLLAADGKEVRKIGAGGFEAGGDRAPMTVFLLLIGLALVTIGNGFFKPNISTMVGALYAQGDRRRDAGFTIFYMGINLGSLFSQILCPLLAVGMGSWGGLGWWAGFALAAVGMMISWLLIQFDGGKLDGIGDRPVDAPTNRDVFIYAGAIVMIPVVWFLFTNLMNYVPPAAGSGIVGYFLGLPVMGKIMFGTFLVSVPGILGWSYVKGSREEFQMMLAAMVLITFNTVFWTLFEQAGSSLTLFADRNTDLSVFGWFSISAGQTQFFNALFIVLLAPVFSIMWNAMAKRGVEPTIPIKFGVALVSVGLGFLFLVWGSHFAGADYKVGLWWLAGLYLIHSMAELCISPVGLSMITKLSIARIVGLMMGVWFLSIAVAQYVAGIVAQFASVETVGGQVTNLKVSLDTYVGVFTTISEIAIVLGIILLGLSWPLKKWMHGVK</sequence>
<feature type="transmembrane region" description="Helical" evidence="9">
    <location>
        <begin position="341"/>
        <end position="367"/>
    </location>
</feature>
<feature type="transmembrane region" description="Helical" evidence="9">
    <location>
        <begin position="266"/>
        <end position="288"/>
    </location>
</feature>
<evidence type="ECO:0000256" key="4">
    <source>
        <dbReference type="ARBA" id="ARBA00022692"/>
    </source>
</evidence>
<dbReference type="PANTHER" id="PTHR23517:SF15">
    <property type="entry name" value="PROTON-DEPENDENT OLIGOPEPTIDE FAMILY TRANSPORT PROTEIN"/>
    <property type="match status" value="1"/>
</dbReference>
<dbReference type="PROSITE" id="PS01023">
    <property type="entry name" value="PTR2_2"/>
    <property type="match status" value="1"/>
</dbReference>
<comment type="subcellular location">
    <subcellularLocation>
        <location evidence="1">Cell membrane</location>
        <topology evidence="1">Multi-pass membrane protein</topology>
    </subcellularLocation>
    <subcellularLocation>
        <location evidence="8">Membrane</location>
        <topology evidence="8">Multi-pass membrane protein</topology>
    </subcellularLocation>
</comment>